<feature type="transmembrane region" description="Helical" evidence="7">
    <location>
        <begin position="55"/>
        <end position="78"/>
    </location>
</feature>
<dbReference type="SUPFAM" id="SSF50182">
    <property type="entry name" value="Sm-like ribonucleoproteins"/>
    <property type="match status" value="1"/>
</dbReference>
<evidence type="ECO:0000256" key="2">
    <source>
        <dbReference type="ARBA" id="ARBA00008017"/>
    </source>
</evidence>
<gene>
    <name evidence="10" type="ORF">FHP91_03325</name>
</gene>
<keyword evidence="11" id="KW-1185">Reference proteome</keyword>
<comment type="function">
    <text evidence="7">Mechanosensitive channel that participates in the regulation of osmotic pressure changes within the cell, opening in response to stretch forces in the membrane lipid bilayer, without the need for other proteins. Contributes to normal resistance to hypoosmotic shock. Forms an ion channel of 1.0 nanosiemens conductance with a slight preference for anions.</text>
</comment>
<keyword evidence="5 7" id="KW-1133">Transmembrane helix</keyword>
<proteinExistence type="inferred from homology"/>
<dbReference type="InterPro" id="IPR008910">
    <property type="entry name" value="MSC_TM_helix"/>
</dbReference>
<accession>A0A557R0M2</accession>
<keyword evidence="7" id="KW-0813">Transport</keyword>
<dbReference type="GO" id="GO:0005886">
    <property type="term" value="C:plasma membrane"/>
    <property type="evidence" value="ECO:0007669"/>
    <property type="project" value="UniProtKB-SubCell"/>
</dbReference>
<dbReference type="GO" id="GO:0008381">
    <property type="term" value="F:mechanosensitive monoatomic ion channel activity"/>
    <property type="evidence" value="ECO:0007669"/>
    <property type="project" value="InterPro"/>
</dbReference>
<evidence type="ECO:0000259" key="9">
    <source>
        <dbReference type="Pfam" id="PF21082"/>
    </source>
</evidence>
<evidence type="ECO:0000256" key="1">
    <source>
        <dbReference type="ARBA" id="ARBA00004651"/>
    </source>
</evidence>
<keyword evidence="7" id="KW-0997">Cell inner membrane</keyword>
<keyword evidence="3" id="KW-1003">Cell membrane</keyword>
<protein>
    <recommendedName>
        <fullName evidence="7">Small-conductance mechanosensitive channel</fullName>
    </recommendedName>
</protein>
<evidence type="ECO:0000256" key="5">
    <source>
        <dbReference type="ARBA" id="ARBA00022989"/>
    </source>
</evidence>
<comment type="caution">
    <text evidence="7">Lacks conserved residue(s) required for the propagation of feature annotation.</text>
</comment>
<dbReference type="PANTHER" id="PTHR30221">
    <property type="entry name" value="SMALL-CONDUCTANCE MECHANOSENSITIVE CHANNEL"/>
    <property type="match status" value="1"/>
</dbReference>
<evidence type="ECO:0000313" key="11">
    <source>
        <dbReference type="Proteomes" id="UP000319502"/>
    </source>
</evidence>
<dbReference type="Gene3D" id="1.10.287.1260">
    <property type="match status" value="1"/>
</dbReference>
<dbReference type="Pfam" id="PF21082">
    <property type="entry name" value="MS_channel_3rd"/>
    <property type="match status" value="1"/>
</dbReference>
<comment type="similarity">
    <text evidence="2 7">Belongs to the MscS (TC 1.A.23) family.</text>
</comment>
<evidence type="ECO:0000256" key="3">
    <source>
        <dbReference type="ARBA" id="ARBA00022475"/>
    </source>
</evidence>
<dbReference type="SUPFAM" id="SSF82689">
    <property type="entry name" value="Mechanosensitive channel protein MscS (YggB), C-terminal domain"/>
    <property type="match status" value="1"/>
</dbReference>
<dbReference type="OrthoDB" id="9809206at2"/>
<dbReference type="Proteomes" id="UP000319502">
    <property type="component" value="Unassembled WGS sequence"/>
</dbReference>
<dbReference type="InterPro" id="IPR049278">
    <property type="entry name" value="MS_channel_C"/>
</dbReference>
<dbReference type="EMBL" id="VMNK01000003">
    <property type="protein sequence ID" value="TVO58709.1"/>
    <property type="molecule type" value="Genomic_DNA"/>
</dbReference>
<dbReference type="Gene3D" id="3.30.70.100">
    <property type="match status" value="1"/>
</dbReference>
<feature type="domain" description="Mechanosensitive ion channel MscS C-terminal" evidence="9">
    <location>
        <begin position="180"/>
        <end position="259"/>
    </location>
</feature>
<dbReference type="Pfam" id="PF00924">
    <property type="entry name" value="MS_channel_2nd"/>
    <property type="match status" value="1"/>
</dbReference>
<dbReference type="Gene3D" id="2.30.30.60">
    <property type="match status" value="1"/>
</dbReference>
<dbReference type="SUPFAM" id="SSF82861">
    <property type="entry name" value="Mechanosensitive channel protein MscS (YggB), transmembrane region"/>
    <property type="match status" value="1"/>
</dbReference>
<dbReference type="InterPro" id="IPR011066">
    <property type="entry name" value="MscS_channel_C_sf"/>
</dbReference>
<dbReference type="Pfam" id="PF05552">
    <property type="entry name" value="MS_channel_1st_1"/>
    <property type="match status" value="1"/>
</dbReference>
<evidence type="ECO:0000313" key="10">
    <source>
        <dbReference type="EMBL" id="TVO58709.1"/>
    </source>
</evidence>
<comment type="subcellular location">
    <subcellularLocation>
        <location evidence="7">Cell inner membrane</location>
        <topology evidence="7">Multi-pass membrane protein</topology>
    </subcellularLocation>
    <subcellularLocation>
        <location evidence="1">Cell membrane</location>
        <topology evidence="1">Multi-pass membrane protein</topology>
    </subcellularLocation>
</comment>
<name>A0A557R0M2_9RHOO</name>
<dbReference type="InterPro" id="IPR006685">
    <property type="entry name" value="MscS_channel_2nd"/>
</dbReference>
<feature type="domain" description="Mechanosensitive ion channel MscS" evidence="8">
    <location>
        <begin position="104"/>
        <end position="170"/>
    </location>
</feature>
<dbReference type="RefSeq" id="WP_144308235.1">
    <property type="nucleotide sequence ID" value="NZ_VMNK01000003.1"/>
</dbReference>
<keyword evidence="7" id="KW-0407">Ion channel</keyword>
<evidence type="ECO:0000256" key="6">
    <source>
        <dbReference type="ARBA" id="ARBA00023136"/>
    </source>
</evidence>
<keyword evidence="4 7" id="KW-0812">Transmembrane</keyword>
<dbReference type="InterPro" id="IPR011014">
    <property type="entry name" value="MscS_channel_TM-2"/>
</dbReference>
<dbReference type="InterPro" id="IPR045275">
    <property type="entry name" value="MscS_archaea/bacteria_type"/>
</dbReference>
<dbReference type="AlphaFoldDB" id="A0A557R0M2"/>
<evidence type="ECO:0000256" key="7">
    <source>
        <dbReference type="RuleBase" id="RU369025"/>
    </source>
</evidence>
<feature type="transmembrane region" description="Helical" evidence="7">
    <location>
        <begin position="84"/>
        <end position="102"/>
    </location>
</feature>
<evidence type="ECO:0000256" key="4">
    <source>
        <dbReference type="ARBA" id="ARBA00022692"/>
    </source>
</evidence>
<keyword evidence="6 7" id="KW-0472">Membrane</keyword>
<comment type="subunit">
    <text evidence="7">Homoheptamer.</text>
</comment>
<sequence>MLENLMNTEKVTAYATDWGLNLLFALMIFIVGRWVVRGAVAVARRVLNRTGMDEMLSHFVLSILHGVLLLVIVVAALNRLGVDTTSLVALIGAAGLAIGLSLQDSLKNFAAGVMLIVFRPFRAGDFVEAGGTTGVVEKINIFSSTFRTPDNREIIVPNGAIYADVITNYSARETRRIDLLIGISYDDDIRKAKAVAEAVVTADERVLTDPAPVIAVADLADSSVNLHIRPWVKTPDYFLTMCELKEKIKIAYDEAGISIPYPQTDLHVHQTAPSVLAPAAPAGTKPAQLESD</sequence>
<evidence type="ECO:0000259" key="8">
    <source>
        <dbReference type="Pfam" id="PF00924"/>
    </source>
</evidence>
<comment type="caution">
    <text evidence="10">The sequence shown here is derived from an EMBL/GenBank/DDBJ whole genome shotgun (WGS) entry which is preliminary data.</text>
</comment>
<reference evidence="10 11" key="1">
    <citation type="submission" date="2019-07" db="EMBL/GenBank/DDBJ databases">
        <title>The pathways for chlorine oxyanion respiration interact through the shared metabolite chlorate.</title>
        <authorList>
            <person name="Barnum T.P."/>
            <person name="Cheng Y."/>
            <person name="Hill K.A."/>
            <person name="Lucas L.N."/>
            <person name="Carlson H.K."/>
            <person name="Coates J.D."/>
        </authorList>
    </citation>
    <scope>NUCLEOTIDE SEQUENCE [LARGE SCALE GENOMIC DNA]</scope>
    <source>
        <strain evidence="10 11">SFB-3</strain>
    </source>
</reference>
<dbReference type="InterPro" id="IPR010920">
    <property type="entry name" value="LSM_dom_sf"/>
</dbReference>
<feature type="transmembrane region" description="Helical" evidence="7">
    <location>
        <begin position="20"/>
        <end position="43"/>
    </location>
</feature>
<dbReference type="InterPro" id="IPR023408">
    <property type="entry name" value="MscS_beta-dom_sf"/>
</dbReference>
<organism evidence="10 11">
    <name type="scientific">Denitromonas halophila</name>
    <dbReference type="NCBI Taxonomy" id="1629404"/>
    <lineage>
        <taxon>Bacteria</taxon>
        <taxon>Pseudomonadati</taxon>
        <taxon>Pseudomonadota</taxon>
        <taxon>Betaproteobacteria</taxon>
        <taxon>Rhodocyclales</taxon>
        <taxon>Zoogloeaceae</taxon>
        <taxon>Denitromonas</taxon>
    </lineage>
</organism>
<dbReference type="PANTHER" id="PTHR30221:SF1">
    <property type="entry name" value="SMALL-CONDUCTANCE MECHANOSENSITIVE CHANNEL"/>
    <property type="match status" value="1"/>
</dbReference>
<keyword evidence="7" id="KW-0406">Ion transport</keyword>